<name>A0AC34GK52_9BILA</name>
<protein>
    <submittedName>
        <fullName evidence="2">Uncharacterized protein</fullName>
    </submittedName>
</protein>
<dbReference type="Proteomes" id="UP000887579">
    <property type="component" value="Unplaced"/>
</dbReference>
<proteinExistence type="predicted"/>
<sequence length="131" mass="14424">MLKRLCVESVPKTTTGEEIAEAVKANVDKIIVKSVVGVTRDGGSNVKKSCRLLGYADVHCFDHVLNIGIVFAYKFSIAYVLIEKVKTLSGVFAKSPTATIHLKECGAKYSMKTASNTRWNWMGRVIKCVLQ</sequence>
<evidence type="ECO:0000313" key="2">
    <source>
        <dbReference type="WBParaSite" id="ES5_v2.g30006.t1"/>
    </source>
</evidence>
<organism evidence="1 2">
    <name type="scientific">Panagrolaimus sp. ES5</name>
    <dbReference type="NCBI Taxonomy" id="591445"/>
    <lineage>
        <taxon>Eukaryota</taxon>
        <taxon>Metazoa</taxon>
        <taxon>Ecdysozoa</taxon>
        <taxon>Nematoda</taxon>
        <taxon>Chromadorea</taxon>
        <taxon>Rhabditida</taxon>
        <taxon>Tylenchina</taxon>
        <taxon>Panagrolaimomorpha</taxon>
        <taxon>Panagrolaimoidea</taxon>
        <taxon>Panagrolaimidae</taxon>
        <taxon>Panagrolaimus</taxon>
    </lineage>
</organism>
<reference evidence="2" key="1">
    <citation type="submission" date="2022-11" db="UniProtKB">
        <authorList>
            <consortium name="WormBaseParasite"/>
        </authorList>
    </citation>
    <scope>IDENTIFICATION</scope>
</reference>
<dbReference type="WBParaSite" id="ES5_v2.g30006.t1">
    <property type="protein sequence ID" value="ES5_v2.g30006.t1"/>
    <property type="gene ID" value="ES5_v2.g30006"/>
</dbReference>
<evidence type="ECO:0000313" key="1">
    <source>
        <dbReference type="Proteomes" id="UP000887579"/>
    </source>
</evidence>
<accession>A0AC34GK52</accession>